<dbReference type="GO" id="GO:0030170">
    <property type="term" value="F:pyridoxal phosphate binding"/>
    <property type="evidence" value="ECO:0007669"/>
    <property type="project" value="TreeGrafter"/>
</dbReference>
<dbReference type="OrthoDB" id="9810913at2"/>
<dbReference type="Gene3D" id="3.90.1150.10">
    <property type="entry name" value="Aspartate Aminotransferase, domain 1"/>
    <property type="match status" value="1"/>
</dbReference>
<dbReference type="PANTHER" id="PTHR30244:SF30">
    <property type="entry name" value="BLR5990 PROTEIN"/>
    <property type="match status" value="1"/>
</dbReference>
<dbReference type="InterPro" id="IPR015424">
    <property type="entry name" value="PyrdxlP-dep_Trfase"/>
</dbReference>
<gene>
    <name evidence="4" type="ORF">BS101_13840</name>
</gene>
<comment type="similarity">
    <text evidence="3">Belongs to the DegT/DnrJ/EryC1 family.</text>
</comment>
<dbReference type="CDD" id="cd00616">
    <property type="entry name" value="AHBA_syn"/>
    <property type="match status" value="1"/>
</dbReference>
<dbReference type="InterPro" id="IPR015421">
    <property type="entry name" value="PyrdxlP-dep_Trfase_major"/>
</dbReference>
<feature type="modified residue" description="N6-(pyridoxal phosphate)lysine" evidence="2">
    <location>
        <position position="201"/>
    </location>
</feature>
<dbReference type="SUPFAM" id="SSF53383">
    <property type="entry name" value="PLP-dependent transferases"/>
    <property type="match status" value="1"/>
</dbReference>
<dbReference type="InterPro" id="IPR015422">
    <property type="entry name" value="PyrdxlP-dep_Trfase_small"/>
</dbReference>
<dbReference type="Gene3D" id="3.40.640.10">
    <property type="entry name" value="Type I PLP-dependent aspartate aminotransferase-like (Major domain)"/>
    <property type="match status" value="1"/>
</dbReference>
<name>A0A1L5F9P3_CLOKL</name>
<evidence type="ECO:0000256" key="1">
    <source>
        <dbReference type="PIRSR" id="PIRSR000390-1"/>
    </source>
</evidence>
<keyword evidence="2 3" id="KW-0663">Pyridoxal phosphate</keyword>
<dbReference type="InterPro" id="IPR000653">
    <property type="entry name" value="DegT/StrS_aminotransferase"/>
</dbReference>
<sequence>MIPLSVPNLKGNEEKYVVDAIRSEWISTSGSYVNRFENDIKKYLNVDNAAACQSGTAAIHLALKLSGVSVNCEVIVPTVTFIATINPVKYLGAEPVFMDCDDNLNMDCSKLEEFFENECVMTDNGLKNKNTNRYIKALIVVHVFGNMANVEKIKELTDKYKIKLIEDAAEALGTYYTNGKHKGKFAGTIGDFGAYSFNGNKIITTGGGGILIGKSSEDIKKAKYLSTQAKDDELYYVHHHIGYNYRMINLQAALGVAQLERLEEFIEIKIKNYKLYKSRINNIEGLTLLEFNNNARNNHWFYSLYIDNNSLDRDELLKYLLKNQIQTRPIWKLVHTQRPYIKNQAYKIEKAIKYYNRVLNIPCSTNLKRESIEYIISMLEKAQ</sequence>
<feature type="active site" description="Proton acceptor" evidence="1">
    <location>
        <position position="201"/>
    </location>
</feature>
<evidence type="ECO:0000256" key="3">
    <source>
        <dbReference type="RuleBase" id="RU004508"/>
    </source>
</evidence>
<keyword evidence="4" id="KW-0032">Aminotransferase</keyword>
<dbReference type="RefSeq" id="WP_073539354.1">
    <property type="nucleotide sequence ID" value="NZ_CP018335.1"/>
</dbReference>
<organism evidence="4 5">
    <name type="scientific">Clostridium kluyveri</name>
    <dbReference type="NCBI Taxonomy" id="1534"/>
    <lineage>
        <taxon>Bacteria</taxon>
        <taxon>Bacillati</taxon>
        <taxon>Bacillota</taxon>
        <taxon>Clostridia</taxon>
        <taxon>Eubacteriales</taxon>
        <taxon>Clostridiaceae</taxon>
        <taxon>Clostridium</taxon>
    </lineage>
</organism>
<dbReference type="AlphaFoldDB" id="A0A1L5F9P3"/>
<dbReference type="NCBIfam" id="TIGR04181">
    <property type="entry name" value="NHT_00031"/>
    <property type="match status" value="1"/>
</dbReference>
<dbReference type="Pfam" id="PF01041">
    <property type="entry name" value="DegT_DnrJ_EryC1"/>
    <property type="match status" value="1"/>
</dbReference>
<dbReference type="GO" id="GO:0008483">
    <property type="term" value="F:transaminase activity"/>
    <property type="evidence" value="ECO:0007669"/>
    <property type="project" value="UniProtKB-KW"/>
</dbReference>
<evidence type="ECO:0000313" key="4">
    <source>
        <dbReference type="EMBL" id="APM39738.1"/>
    </source>
</evidence>
<protein>
    <submittedName>
        <fullName evidence="4">Aminotransferase DegT</fullName>
    </submittedName>
</protein>
<accession>A0A1L5F9P3</accession>
<dbReference type="PANTHER" id="PTHR30244">
    <property type="entry name" value="TRANSAMINASE"/>
    <property type="match status" value="1"/>
</dbReference>
<dbReference type="PIRSF" id="PIRSF000390">
    <property type="entry name" value="PLP_StrS"/>
    <property type="match status" value="1"/>
</dbReference>
<reference evidence="4 5" key="1">
    <citation type="submission" date="2016-12" db="EMBL/GenBank/DDBJ databases">
        <title>Complete genome sequence of Clostridium kluyveri JZZ isolated from the pit mud of a Chinese flavor liquor-making factory.</title>
        <authorList>
            <person name="Wang Y."/>
        </authorList>
    </citation>
    <scope>NUCLEOTIDE SEQUENCE [LARGE SCALE GENOMIC DNA]</scope>
    <source>
        <strain evidence="4 5">JZZ</strain>
    </source>
</reference>
<dbReference type="EMBL" id="CP018335">
    <property type="protein sequence ID" value="APM39738.1"/>
    <property type="molecule type" value="Genomic_DNA"/>
</dbReference>
<proteinExistence type="inferred from homology"/>
<dbReference type="Proteomes" id="UP000184604">
    <property type="component" value="Chromosome"/>
</dbReference>
<keyword evidence="4" id="KW-0808">Transferase</keyword>
<dbReference type="InterPro" id="IPR026385">
    <property type="entry name" value="LegC-like"/>
</dbReference>
<dbReference type="GO" id="GO:0000271">
    <property type="term" value="P:polysaccharide biosynthetic process"/>
    <property type="evidence" value="ECO:0007669"/>
    <property type="project" value="TreeGrafter"/>
</dbReference>
<evidence type="ECO:0000313" key="5">
    <source>
        <dbReference type="Proteomes" id="UP000184604"/>
    </source>
</evidence>
<evidence type="ECO:0000256" key="2">
    <source>
        <dbReference type="PIRSR" id="PIRSR000390-2"/>
    </source>
</evidence>